<keyword evidence="2" id="KW-0472">Membrane</keyword>
<reference evidence="3" key="1">
    <citation type="submission" date="2019-12" db="EMBL/GenBank/DDBJ databases">
        <title>Actinomadura physcomitrii sp. nov., a novel actinomycete isolated from moss [Physcomitrium sphaericum (Ludw) Fuernr].</title>
        <authorList>
            <person name="Zhuang X."/>
        </authorList>
    </citation>
    <scope>NUCLEOTIDE SEQUENCE [LARGE SCALE GENOMIC DNA]</scope>
    <source>
        <strain evidence="3">LD22</strain>
    </source>
</reference>
<feature type="region of interest" description="Disordered" evidence="1">
    <location>
        <begin position="1"/>
        <end position="20"/>
    </location>
</feature>
<protein>
    <submittedName>
        <fullName evidence="3">DUF485 domain-containing protein</fullName>
    </submittedName>
</protein>
<dbReference type="PANTHER" id="PTHR38441:SF1">
    <property type="entry name" value="MEMBRANE PROTEIN"/>
    <property type="match status" value="1"/>
</dbReference>
<evidence type="ECO:0000256" key="1">
    <source>
        <dbReference type="SAM" id="MobiDB-lite"/>
    </source>
</evidence>
<feature type="transmembrane region" description="Helical" evidence="2">
    <location>
        <begin position="75"/>
        <end position="95"/>
    </location>
</feature>
<evidence type="ECO:0000313" key="3">
    <source>
        <dbReference type="EMBL" id="MWA06951.1"/>
    </source>
</evidence>
<sequence>MSRDGTRPRRRTDPPGRYAPLAEDPRFLQLRKRFLVAAASVTAAFLGWYAVYVALSAFARGFMARQVAGHVNVALLLGLLQFASTFLLAWAYLAYARRRLDPLAQDLRHRPAGDGTAR</sequence>
<dbReference type="InterPro" id="IPR007436">
    <property type="entry name" value="DUF485"/>
</dbReference>
<dbReference type="PANTHER" id="PTHR38441">
    <property type="entry name" value="INTEGRAL MEMBRANE PROTEIN-RELATED"/>
    <property type="match status" value="1"/>
</dbReference>
<evidence type="ECO:0000256" key="2">
    <source>
        <dbReference type="SAM" id="Phobius"/>
    </source>
</evidence>
<organism evidence="3 4">
    <name type="scientific">Actinomadura physcomitrii</name>
    <dbReference type="NCBI Taxonomy" id="2650748"/>
    <lineage>
        <taxon>Bacteria</taxon>
        <taxon>Bacillati</taxon>
        <taxon>Actinomycetota</taxon>
        <taxon>Actinomycetes</taxon>
        <taxon>Streptosporangiales</taxon>
        <taxon>Thermomonosporaceae</taxon>
        <taxon>Actinomadura</taxon>
    </lineage>
</organism>
<dbReference type="Proteomes" id="UP000462055">
    <property type="component" value="Unassembled WGS sequence"/>
</dbReference>
<feature type="compositionally biased region" description="Basic and acidic residues" evidence="1">
    <location>
        <begin position="1"/>
        <end position="14"/>
    </location>
</feature>
<keyword evidence="4" id="KW-1185">Reference proteome</keyword>
<dbReference type="EMBL" id="WBMS02000060">
    <property type="protein sequence ID" value="MWA06951.1"/>
    <property type="molecule type" value="Genomic_DNA"/>
</dbReference>
<comment type="caution">
    <text evidence="3">The sequence shown here is derived from an EMBL/GenBank/DDBJ whole genome shotgun (WGS) entry which is preliminary data.</text>
</comment>
<keyword evidence="2" id="KW-1133">Transmembrane helix</keyword>
<dbReference type="AlphaFoldDB" id="A0A6I4MUG0"/>
<name>A0A6I4MUG0_9ACTN</name>
<proteinExistence type="predicted"/>
<evidence type="ECO:0000313" key="4">
    <source>
        <dbReference type="Proteomes" id="UP000462055"/>
    </source>
</evidence>
<feature type="transmembrane region" description="Helical" evidence="2">
    <location>
        <begin position="34"/>
        <end position="55"/>
    </location>
</feature>
<keyword evidence="2" id="KW-0812">Transmembrane</keyword>
<dbReference type="Pfam" id="PF04341">
    <property type="entry name" value="DUF485"/>
    <property type="match status" value="1"/>
</dbReference>
<accession>A0A6I4MUG0</accession>
<gene>
    <name evidence="3" type="ORF">F8568_042750</name>
</gene>